<feature type="region of interest" description="Disordered" evidence="1">
    <location>
        <begin position="100"/>
        <end position="163"/>
    </location>
</feature>
<organism evidence="2 3">
    <name type="scientific">Rousettus aegyptiacus</name>
    <name type="common">Egyptian fruit bat</name>
    <name type="synonym">Pteropus aegyptiacus</name>
    <dbReference type="NCBI Taxonomy" id="9407"/>
    <lineage>
        <taxon>Eukaryota</taxon>
        <taxon>Metazoa</taxon>
        <taxon>Chordata</taxon>
        <taxon>Craniata</taxon>
        <taxon>Vertebrata</taxon>
        <taxon>Euteleostomi</taxon>
        <taxon>Mammalia</taxon>
        <taxon>Eutheria</taxon>
        <taxon>Laurasiatheria</taxon>
        <taxon>Chiroptera</taxon>
        <taxon>Yinpterochiroptera</taxon>
        <taxon>Pteropodoidea</taxon>
        <taxon>Pteropodidae</taxon>
        <taxon>Rousettinae</taxon>
        <taxon>Rousettus</taxon>
    </lineage>
</organism>
<gene>
    <name evidence="2" type="ORF">HJG63_008494</name>
</gene>
<keyword evidence="3" id="KW-1185">Reference proteome</keyword>
<protein>
    <submittedName>
        <fullName evidence="2">Uncharacterized protein</fullName>
    </submittedName>
</protein>
<dbReference type="AlphaFoldDB" id="A0A7J8DHR7"/>
<sequence length="163" mass="17276">MCGRWRPLPGALTPPPAQENQGEKRGGLGARVAFPGPSPCQRDHHVTCDNARCSEVRPGSPCPWSPGCCPSSLCTMDSTWGVPSGLHMSFPKFGPLRGREVQARAATGPIHPGSIKSEAVSGGRSRSTGDQGETPGRHKVPGQKQVRPRAQPCPEGLREPQSL</sequence>
<evidence type="ECO:0000256" key="1">
    <source>
        <dbReference type="SAM" id="MobiDB-lite"/>
    </source>
</evidence>
<feature type="region of interest" description="Disordered" evidence="1">
    <location>
        <begin position="1"/>
        <end position="42"/>
    </location>
</feature>
<proteinExistence type="predicted"/>
<comment type="caution">
    <text evidence="2">The sequence shown here is derived from an EMBL/GenBank/DDBJ whole genome shotgun (WGS) entry which is preliminary data.</text>
</comment>
<name>A0A7J8DHR7_ROUAE</name>
<dbReference type="EMBL" id="JACASE010000012">
    <property type="protein sequence ID" value="KAF6422650.1"/>
    <property type="molecule type" value="Genomic_DNA"/>
</dbReference>
<dbReference type="Proteomes" id="UP000593571">
    <property type="component" value="Unassembled WGS sequence"/>
</dbReference>
<accession>A0A7J8DHR7</accession>
<evidence type="ECO:0000313" key="2">
    <source>
        <dbReference type="EMBL" id="KAF6422650.1"/>
    </source>
</evidence>
<evidence type="ECO:0000313" key="3">
    <source>
        <dbReference type="Proteomes" id="UP000593571"/>
    </source>
</evidence>
<reference evidence="2 3" key="1">
    <citation type="journal article" date="2020" name="Nature">
        <title>Six reference-quality genomes reveal evolution of bat adaptations.</title>
        <authorList>
            <person name="Jebb D."/>
            <person name="Huang Z."/>
            <person name="Pippel M."/>
            <person name="Hughes G.M."/>
            <person name="Lavrichenko K."/>
            <person name="Devanna P."/>
            <person name="Winkler S."/>
            <person name="Jermiin L.S."/>
            <person name="Skirmuntt E.C."/>
            <person name="Katzourakis A."/>
            <person name="Burkitt-Gray L."/>
            <person name="Ray D.A."/>
            <person name="Sullivan K.A.M."/>
            <person name="Roscito J.G."/>
            <person name="Kirilenko B.M."/>
            <person name="Davalos L.M."/>
            <person name="Corthals A.P."/>
            <person name="Power M.L."/>
            <person name="Jones G."/>
            <person name="Ransome R.D."/>
            <person name="Dechmann D.K.N."/>
            <person name="Locatelli A.G."/>
            <person name="Puechmaille S.J."/>
            <person name="Fedrigo O."/>
            <person name="Jarvis E.D."/>
            <person name="Hiller M."/>
            <person name="Vernes S.C."/>
            <person name="Myers E.W."/>
            <person name="Teeling E.C."/>
        </authorList>
    </citation>
    <scope>NUCLEOTIDE SEQUENCE [LARGE SCALE GENOMIC DNA]</scope>
    <source>
        <strain evidence="2">MRouAeg1</strain>
        <tissue evidence="2">Muscle</tissue>
    </source>
</reference>